<dbReference type="EMBL" id="JACIIX010000005">
    <property type="protein sequence ID" value="MBB6210400.1"/>
    <property type="molecule type" value="Genomic_DNA"/>
</dbReference>
<comment type="cofactor">
    <cofactor evidence="1 7">
        <name>FAD</name>
        <dbReference type="ChEBI" id="CHEBI:57692"/>
    </cofactor>
</comment>
<evidence type="ECO:0000313" key="9">
    <source>
        <dbReference type="EMBL" id="MBB6210400.1"/>
    </source>
</evidence>
<evidence type="ECO:0000256" key="3">
    <source>
        <dbReference type="ARBA" id="ARBA00022630"/>
    </source>
</evidence>
<evidence type="ECO:0000259" key="8">
    <source>
        <dbReference type="Pfam" id="PF01266"/>
    </source>
</evidence>
<dbReference type="SUPFAM" id="SSF51905">
    <property type="entry name" value="FAD/NAD(P)-binding domain"/>
    <property type="match status" value="1"/>
</dbReference>
<dbReference type="Gene3D" id="3.30.9.10">
    <property type="entry name" value="D-Amino Acid Oxidase, subunit A, domain 2"/>
    <property type="match status" value="1"/>
</dbReference>
<dbReference type="PANTHER" id="PTHR13847:SF280">
    <property type="entry name" value="D-AMINO ACID DEHYDROGENASE"/>
    <property type="match status" value="1"/>
</dbReference>
<keyword evidence="10" id="KW-1185">Reference proteome</keyword>
<evidence type="ECO:0000256" key="1">
    <source>
        <dbReference type="ARBA" id="ARBA00001974"/>
    </source>
</evidence>
<dbReference type="Proteomes" id="UP000544872">
    <property type="component" value="Unassembled WGS sequence"/>
</dbReference>
<dbReference type="InterPro" id="IPR036188">
    <property type="entry name" value="FAD/NAD-bd_sf"/>
</dbReference>
<reference evidence="9 10" key="1">
    <citation type="submission" date="2020-08" db="EMBL/GenBank/DDBJ databases">
        <title>Genomic Encyclopedia of Type Strains, Phase IV (KMG-IV): sequencing the most valuable type-strain genomes for metagenomic binning, comparative biology and taxonomic classification.</title>
        <authorList>
            <person name="Goeker M."/>
        </authorList>
    </citation>
    <scope>NUCLEOTIDE SEQUENCE [LARGE SCALE GENOMIC DNA]</scope>
    <source>
        <strain evidence="9 10">DSM 11590</strain>
    </source>
</reference>
<keyword evidence="5 7" id="KW-0560">Oxidoreductase</keyword>
<evidence type="ECO:0000256" key="6">
    <source>
        <dbReference type="ARBA" id="ARBA00047884"/>
    </source>
</evidence>
<accession>A0A7W9ZFD7</accession>
<sequence length="421" mass="44992">MNVLVLGAGVVGTTTAYFLARAGHAVTVIDRQPGVALETSFANGGQISPSHAIPWANPDTLPQALRWLGRDDAPLVFRPFRYDPALWAWLLRFLRNCTPGRTAINIDRTVRIALYSRDVLRALRAETGIRYDSLSKGILHVFRNQQAFDEHCKGAEVMSRAGLPQTVIARAGLATVEPALSAVSDALVGGLLATEDESGDVHKFTRAIAALAEGLGVTFRFGETILGLDRDGDRIGAVVTDKGRHTADAVVLALGSFSPGLARTLGFRLPIYPAKGYSITLPLAGPEQADAPGAPMVSVTDDERKIVSSRLGDRLRVAGTAELAGWDPTLRPARADLIRRHAADLFPLAGDYATAVPWCGLRPKTPDSVPYIGASPLKNLWLNTGHGTLGWTMAAGSGHLLADLISGKAPEIDVSGYRFDR</sequence>
<feature type="domain" description="FAD dependent oxidoreductase" evidence="8">
    <location>
        <begin position="3"/>
        <end position="404"/>
    </location>
</feature>
<dbReference type="Pfam" id="PF01266">
    <property type="entry name" value="DAO"/>
    <property type="match status" value="1"/>
</dbReference>
<dbReference type="AlphaFoldDB" id="A0A7W9ZFD7"/>
<evidence type="ECO:0000256" key="5">
    <source>
        <dbReference type="ARBA" id="ARBA00023002"/>
    </source>
</evidence>
<protein>
    <recommendedName>
        <fullName evidence="7">D-amino acid dehydrogenase</fullName>
        <ecNumber evidence="7">1.4.99.-</ecNumber>
    </recommendedName>
</protein>
<comment type="caution">
    <text evidence="9">The sequence shown here is derived from an EMBL/GenBank/DDBJ whole genome shotgun (WGS) entry which is preliminary data.</text>
</comment>
<dbReference type="SUPFAM" id="SSF54373">
    <property type="entry name" value="FAD-linked reductases, C-terminal domain"/>
    <property type="match status" value="1"/>
</dbReference>
<name>A0A7W9ZFD7_NOVIT</name>
<dbReference type="NCBIfam" id="NF001933">
    <property type="entry name" value="PRK00711.1"/>
    <property type="match status" value="1"/>
</dbReference>
<dbReference type="EC" id="1.4.99.-" evidence="7"/>
<evidence type="ECO:0000256" key="7">
    <source>
        <dbReference type="HAMAP-Rule" id="MF_01202"/>
    </source>
</evidence>
<comment type="similarity">
    <text evidence="2 7">Belongs to the DadA oxidoreductase family.</text>
</comment>
<keyword evidence="3 7" id="KW-0285">Flavoprotein</keyword>
<dbReference type="HAMAP" id="MF_01202">
    <property type="entry name" value="DadA"/>
    <property type="match status" value="1"/>
</dbReference>
<gene>
    <name evidence="7" type="primary">dadA</name>
    <name evidence="9" type="ORF">FHS48_001815</name>
</gene>
<evidence type="ECO:0000313" key="10">
    <source>
        <dbReference type="Proteomes" id="UP000544872"/>
    </source>
</evidence>
<evidence type="ECO:0000256" key="4">
    <source>
        <dbReference type="ARBA" id="ARBA00022827"/>
    </source>
</evidence>
<dbReference type="InterPro" id="IPR023080">
    <property type="entry name" value="DadA"/>
</dbReference>
<organism evidence="9 10">
    <name type="scientific">Novispirillum itersonii</name>
    <name type="common">Aquaspirillum itersonii</name>
    <dbReference type="NCBI Taxonomy" id="189"/>
    <lineage>
        <taxon>Bacteria</taxon>
        <taxon>Pseudomonadati</taxon>
        <taxon>Pseudomonadota</taxon>
        <taxon>Alphaproteobacteria</taxon>
        <taxon>Rhodospirillales</taxon>
        <taxon>Novispirillaceae</taxon>
        <taxon>Novispirillum</taxon>
    </lineage>
</organism>
<dbReference type="InterPro" id="IPR006076">
    <property type="entry name" value="FAD-dep_OxRdtase"/>
</dbReference>
<dbReference type="GO" id="GO:0005737">
    <property type="term" value="C:cytoplasm"/>
    <property type="evidence" value="ECO:0007669"/>
    <property type="project" value="TreeGrafter"/>
</dbReference>
<dbReference type="GO" id="GO:0055130">
    <property type="term" value="P:D-alanine catabolic process"/>
    <property type="evidence" value="ECO:0007669"/>
    <property type="project" value="TreeGrafter"/>
</dbReference>
<dbReference type="GO" id="GO:0008718">
    <property type="term" value="F:D-amino-acid dehydrogenase activity"/>
    <property type="evidence" value="ECO:0007669"/>
    <property type="project" value="UniProtKB-UniRule"/>
</dbReference>
<evidence type="ECO:0000256" key="2">
    <source>
        <dbReference type="ARBA" id="ARBA00009410"/>
    </source>
</evidence>
<dbReference type="RefSeq" id="WP_184263227.1">
    <property type="nucleotide sequence ID" value="NZ_JACIIX010000005.1"/>
</dbReference>
<comment type="function">
    <text evidence="7">Oxidative deamination of D-amino acids.</text>
</comment>
<comment type="catalytic activity">
    <reaction evidence="6 7">
        <text>a D-alpha-amino acid + A + H2O = a 2-oxocarboxylate + AH2 + NH4(+)</text>
        <dbReference type="Rhea" id="RHEA:18125"/>
        <dbReference type="ChEBI" id="CHEBI:13193"/>
        <dbReference type="ChEBI" id="CHEBI:15377"/>
        <dbReference type="ChEBI" id="CHEBI:17499"/>
        <dbReference type="ChEBI" id="CHEBI:28938"/>
        <dbReference type="ChEBI" id="CHEBI:35179"/>
        <dbReference type="ChEBI" id="CHEBI:59871"/>
    </reaction>
</comment>
<keyword evidence="4 7" id="KW-0274">FAD</keyword>
<feature type="binding site" evidence="7">
    <location>
        <begin position="3"/>
        <end position="17"/>
    </location>
    <ligand>
        <name>FAD</name>
        <dbReference type="ChEBI" id="CHEBI:57692"/>
    </ligand>
</feature>
<dbReference type="GO" id="GO:0005886">
    <property type="term" value="C:plasma membrane"/>
    <property type="evidence" value="ECO:0007669"/>
    <property type="project" value="TreeGrafter"/>
</dbReference>
<dbReference type="Gene3D" id="3.50.50.60">
    <property type="entry name" value="FAD/NAD(P)-binding domain"/>
    <property type="match status" value="2"/>
</dbReference>
<dbReference type="PANTHER" id="PTHR13847">
    <property type="entry name" value="SARCOSINE DEHYDROGENASE-RELATED"/>
    <property type="match status" value="1"/>
</dbReference>
<proteinExistence type="inferred from homology"/>